<evidence type="ECO:0000313" key="3">
    <source>
        <dbReference type="EMBL" id="RTZ76916.1"/>
    </source>
</evidence>
<comment type="caution">
    <text evidence="3">The sequence shown here is derived from an EMBL/GenBank/DDBJ whole genome shotgun (WGS) entry which is preliminary data.</text>
</comment>
<feature type="chain" id="PRO_5019558491" description="Membrane-binding protein" evidence="2">
    <location>
        <begin position="21"/>
        <end position="428"/>
    </location>
</feature>
<dbReference type="InterPro" id="IPR003409">
    <property type="entry name" value="MORN"/>
</dbReference>
<reference evidence="3 4" key="1">
    <citation type="submission" date="2018-06" db="EMBL/GenBank/DDBJ databases">
        <title>Combined omics and stable isotope probing to characterize newly discovered Mariana Back-Arc vent microbial communities.</title>
        <authorList>
            <person name="Trembath-Reichert E."/>
            <person name="Huber J.A."/>
        </authorList>
    </citation>
    <scope>NUCLEOTIDE SEQUENCE [LARGE SCALE GENOMIC DNA]</scope>
    <source>
        <strain evidence="3">MAG 63_1</strain>
    </source>
</reference>
<proteinExistence type="predicted"/>
<dbReference type="SMART" id="SM00698">
    <property type="entry name" value="MORN"/>
    <property type="match status" value="11"/>
</dbReference>
<name>A0A432G061_9DELT</name>
<dbReference type="EMBL" id="QNZL01000296">
    <property type="protein sequence ID" value="RTZ76916.1"/>
    <property type="molecule type" value="Genomic_DNA"/>
</dbReference>
<sequence length="428" mass="48410">MKHLLITILSILLLSSPLFGQETGVLYLWDTSSGQVWKTFRDKDTQPKYKGQVENGKPNGQGTYTFNDGRKYVGNWIDGEQNGQGTLTSPNGDKYEGEWKDGLPNGKGVFTFGKGKWEGDKYIREHKDGEKHGQGTLTSPDGDMYEGEFKDGKYDGQGTYTWSDGRKYVGEWLDGKQNGHGTVTSPDGKYVGEWKGNDFHGQGTMISTDGTKWVGEFRENKRWKIREYDNNGNLTTEWVNGVEQTGIKWKTFGNEKVQPKYEGEIKNGKMDGLGVLTYPYGEKSVVGEWKNGKEWNTKHTKKDGTLLGKFENGEWIVSWGVLDYFDESKYEGEIKNRLPNGQGTMTYTDGVKYVGEYKDGKRHGQGTYTFPDGKKYVGGWKDSKYHGQGTLTSSDGKYFVGEFKDSKPWNITGYDKNGNIKRKWVNGK</sequence>
<evidence type="ECO:0000256" key="2">
    <source>
        <dbReference type="SAM" id="SignalP"/>
    </source>
</evidence>
<accession>A0A432G061</accession>
<protein>
    <recommendedName>
        <fullName evidence="5">Membrane-binding protein</fullName>
    </recommendedName>
</protein>
<gene>
    <name evidence="3" type="ORF">DSY97_11155</name>
</gene>
<dbReference type="Proteomes" id="UP000286801">
    <property type="component" value="Unassembled WGS sequence"/>
</dbReference>
<dbReference type="AlphaFoldDB" id="A0A432G061"/>
<dbReference type="PANTHER" id="PTHR23084:SF263">
    <property type="entry name" value="MORN REPEAT-CONTAINING PROTEIN 1"/>
    <property type="match status" value="1"/>
</dbReference>
<evidence type="ECO:0008006" key="5">
    <source>
        <dbReference type="Google" id="ProtNLM"/>
    </source>
</evidence>
<keyword evidence="1" id="KW-0677">Repeat</keyword>
<keyword evidence="2" id="KW-0732">Signal</keyword>
<dbReference type="Pfam" id="PF02493">
    <property type="entry name" value="MORN"/>
    <property type="match status" value="11"/>
</dbReference>
<feature type="signal peptide" evidence="2">
    <location>
        <begin position="1"/>
        <end position="20"/>
    </location>
</feature>
<evidence type="ECO:0000313" key="4">
    <source>
        <dbReference type="Proteomes" id="UP000286801"/>
    </source>
</evidence>
<dbReference type="FunFam" id="2.20.110.10:FF:000002">
    <property type="entry name" value="Phosphatidylinositol 4-phosphate 5-kinase 8"/>
    <property type="match status" value="1"/>
</dbReference>
<dbReference type="PANTHER" id="PTHR23084">
    <property type="entry name" value="PHOSPHATIDYLINOSITOL-4-PHOSPHATE 5-KINASE RELATED"/>
    <property type="match status" value="1"/>
</dbReference>
<organism evidence="3 4">
    <name type="scientific">SAR324 cluster bacterium</name>
    <dbReference type="NCBI Taxonomy" id="2024889"/>
    <lineage>
        <taxon>Bacteria</taxon>
        <taxon>Deltaproteobacteria</taxon>
        <taxon>SAR324 cluster</taxon>
    </lineage>
</organism>
<evidence type="ECO:0000256" key="1">
    <source>
        <dbReference type="ARBA" id="ARBA00022737"/>
    </source>
</evidence>
<dbReference type="SUPFAM" id="SSF82185">
    <property type="entry name" value="Histone H3 K4-specific methyltransferase SET7/9 N-terminal domain"/>
    <property type="match status" value="4"/>
</dbReference>
<dbReference type="Gene3D" id="2.20.110.10">
    <property type="entry name" value="Histone H3 K4-specific methyltransferase SET7/9 N-terminal domain"/>
    <property type="match status" value="6"/>
</dbReference>